<gene>
    <name evidence="3" type="ORF">ACFPET_00855</name>
</gene>
<feature type="compositionally biased region" description="Acidic residues" evidence="1">
    <location>
        <begin position="29"/>
        <end position="56"/>
    </location>
</feature>
<evidence type="ECO:0000313" key="4">
    <source>
        <dbReference type="Proteomes" id="UP001595823"/>
    </source>
</evidence>
<organism evidence="3 4">
    <name type="scientific">Salininema proteolyticum</name>
    <dbReference type="NCBI Taxonomy" id="1607685"/>
    <lineage>
        <taxon>Bacteria</taxon>
        <taxon>Bacillati</taxon>
        <taxon>Actinomycetota</taxon>
        <taxon>Actinomycetes</taxon>
        <taxon>Glycomycetales</taxon>
        <taxon>Glycomycetaceae</taxon>
        <taxon>Salininema</taxon>
    </lineage>
</organism>
<accession>A0ABV8TST9</accession>
<reference evidence="4" key="1">
    <citation type="journal article" date="2019" name="Int. J. Syst. Evol. Microbiol.">
        <title>The Global Catalogue of Microorganisms (GCM) 10K type strain sequencing project: providing services to taxonomists for standard genome sequencing and annotation.</title>
        <authorList>
            <consortium name="The Broad Institute Genomics Platform"/>
            <consortium name="The Broad Institute Genome Sequencing Center for Infectious Disease"/>
            <person name="Wu L."/>
            <person name="Ma J."/>
        </authorList>
    </citation>
    <scope>NUCLEOTIDE SEQUENCE [LARGE SCALE GENOMIC DNA]</scope>
    <source>
        <strain evidence="4">IBRC-M 10908</strain>
    </source>
</reference>
<evidence type="ECO:0008006" key="5">
    <source>
        <dbReference type="Google" id="ProtNLM"/>
    </source>
</evidence>
<evidence type="ECO:0000256" key="1">
    <source>
        <dbReference type="SAM" id="MobiDB-lite"/>
    </source>
</evidence>
<feature type="region of interest" description="Disordered" evidence="1">
    <location>
        <begin position="29"/>
        <end position="64"/>
    </location>
</feature>
<proteinExistence type="predicted"/>
<keyword evidence="2" id="KW-0732">Signal</keyword>
<dbReference type="Proteomes" id="UP001595823">
    <property type="component" value="Unassembled WGS sequence"/>
</dbReference>
<feature type="chain" id="PRO_5046713252" description="Lipoprotein" evidence="2">
    <location>
        <begin position="24"/>
        <end position="232"/>
    </location>
</feature>
<evidence type="ECO:0000256" key="2">
    <source>
        <dbReference type="SAM" id="SignalP"/>
    </source>
</evidence>
<evidence type="ECO:0000313" key="3">
    <source>
        <dbReference type="EMBL" id="MFC4333747.1"/>
    </source>
</evidence>
<keyword evidence="4" id="KW-1185">Reference proteome</keyword>
<dbReference type="PROSITE" id="PS51257">
    <property type="entry name" value="PROKAR_LIPOPROTEIN"/>
    <property type="match status" value="1"/>
</dbReference>
<feature type="signal peptide" evidence="2">
    <location>
        <begin position="1"/>
        <end position="23"/>
    </location>
</feature>
<dbReference type="RefSeq" id="WP_380617481.1">
    <property type="nucleotide sequence ID" value="NZ_JBHSDK010000001.1"/>
</dbReference>
<protein>
    <recommendedName>
        <fullName evidence="5">Lipoprotein</fullName>
    </recommendedName>
</protein>
<name>A0ABV8TST9_9ACTN</name>
<comment type="caution">
    <text evidence="3">The sequence shown here is derived from an EMBL/GenBank/DDBJ whole genome shotgun (WGS) entry which is preliminary data.</text>
</comment>
<sequence>MASISLRRALPALAASAVLVLSACGVGLDSDEDDGPTGEPSEGSEEITEAEVDEAADQATIPKDSPHLADQEFLFHRKRDDNSYSAGGRIPMDDCNLLGGYGSIRASFSTLVHFSFDEHQQMSTSLVNNAFVTDRPAADVFPEITEKVEADCAEYERDGEMISAETEVDAPEGVPGEQWYGRCYSMGECRALVVAGDHSIAELRVGSSPGDHDAAAEYLQVLTLELPGLSGE</sequence>
<dbReference type="EMBL" id="JBHSDK010000001">
    <property type="protein sequence ID" value="MFC4333747.1"/>
    <property type="molecule type" value="Genomic_DNA"/>
</dbReference>